<dbReference type="Proteomes" id="UP000821845">
    <property type="component" value="Chromosome 1"/>
</dbReference>
<keyword evidence="2" id="KW-1185">Reference proteome</keyword>
<protein>
    <submittedName>
        <fullName evidence="1">Uncharacterized protein</fullName>
    </submittedName>
</protein>
<proteinExistence type="predicted"/>
<evidence type="ECO:0000313" key="2">
    <source>
        <dbReference type="Proteomes" id="UP000821845"/>
    </source>
</evidence>
<organism evidence="1 2">
    <name type="scientific">Hyalomma asiaticum</name>
    <name type="common">Tick</name>
    <dbReference type="NCBI Taxonomy" id="266040"/>
    <lineage>
        <taxon>Eukaryota</taxon>
        <taxon>Metazoa</taxon>
        <taxon>Ecdysozoa</taxon>
        <taxon>Arthropoda</taxon>
        <taxon>Chelicerata</taxon>
        <taxon>Arachnida</taxon>
        <taxon>Acari</taxon>
        <taxon>Parasitiformes</taxon>
        <taxon>Ixodida</taxon>
        <taxon>Ixodoidea</taxon>
        <taxon>Ixodidae</taxon>
        <taxon>Hyalomminae</taxon>
        <taxon>Hyalomma</taxon>
    </lineage>
</organism>
<comment type="caution">
    <text evidence="1">The sequence shown here is derived from an EMBL/GenBank/DDBJ whole genome shotgun (WGS) entry which is preliminary data.</text>
</comment>
<name>A0ACB7TKY8_HYAAI</name>
<reference evidence="1" key="1">
    <citation type="submission" date="2020-05" db="EMBL/GenBank/DDBJ databases">
        <title>Large-scale comparative analyses of tick genomes elucidate their genetic diversity and vector capacities.</title>
        <authorList>
            <person name="Jia N."/>
            <person name="Wang J."/>
            <person name="Shi W."/>
            <person name="Du L."/>
            <person name="Sun Y."/>
            <person name="Zhan W."/>
            <person name="Jiang J."/>
            <person name="Wang Q."/>
            <person name="Zhang B."/>
            <person name="Ji P."/>
            <person name="Sakyi L.B."/>
            <person name="Cui X."/>
            <person name="Yuan T."/>
            <person name="Jiang B."/>
            <person name="Yang W."/>
            <person name="Lam T.T.-Y."/>
            <person name="Chang Q."/>
            <person name="Ding S."/>
            <person name="Wang X."/>
            <person name="Zhu J."/>
            <person name="Ruan X."/>
            <person name="Zhao L."/>
            <person name="Wei J."/>
            <person name="Que T."/>
            <person name="Du C."/>
            <person name="Cheng J."/>
            <person name="Dai P."/>
            <person name="Han X."/>
            <person name="Huang E."/>
            <person name="Gao Y."/>
            <person name="Liu J."/>
            <person name="Shao H."/>
            <person name="Ye R."/>
            <person name="Li L."/>
            <person name="Wei W."/>
            <person name="Wang X."/>
            <person name="Wang C."/>
            <person name="Yang T."/>
            <person name="Huo Q."/>
            <person name="Li W."/>
            <person name="Guo W."/>
            <person name="Chen H."/>
            <person name="Zhou L."/>
            <person name="Ni X."/>
            <person name="Tian J."/>
            <person name="Zhou Y."/>
            <person name="Sheng Y."/>
            <person name="Liu T."/>
            <person name="Pan Y."/>
            <person name="Xia L."/>
            <person name="Li J."/>
            <person name="Zhao F."/>
            <person name="Cao W."/>
        </authorList>
    </citation>
    <scope>NUCLEOTIDE SEQUENCE</scope>
    <source>
        <strain evidence="1">Hyas-2018</strain>
    </source>
</reference>
<gene>
    <name evidence="1" type="ORF">HPB50_021728</name>
</gene>
<sequence>MHLATCPDRPATHLNTATWDDDPFPAPGRAKPFVPEPEERWEVETGAAVDHCQPTVAPIFRTVQGMTPSERRRYYRSLCANGPLWFTFLLNVHKRQPCPRHRSLERGTARTRRNNGMRLPSSSPRDIATAARAGRSAARVHPWSPD</sequence>
<evidence type="ECO:0000313" key="1">
    <source>
        <dbReference type="EMBL" id="KAH6947836.1"/>
    </source>
</evidence>
<accession>A0ACB7TKY8</accession>
<dbReference type="EMBL" id="CM023481">
    <property type="protein sequence ID" value="KAH6947836.1"/>
    <property type="molecule type" value="Genomic_DNA"/>
</dbReference>